<dbReference type="EMBL" id="JARBHB010000001">
    <property type="protein sequence ID" value="KAJ8895488.1"/>
    <property type="molecule type" value="Genomic_DNA"/>
</dbReference>
<reference evidence="1 2" key="1">
    <citation type="submission" date="2023-02" db="EMBL/GenBank/DDBJ databases">
        <title>LHISI_Scaffold_Assembly.</title>
        <authorList>
            <person name="Stuart O.P."/>
            <person name="Cleave R."/>
            <person name="Magrath M.J.L."/>
            <person name="Mikheyev A.S."/>
        </authorList>
    </citation>
    <scope>NUCLEOTIDE SEQUENCE [LARGE SCALE GENOMIC DNA]</scope>
    <source>
        <strain evidence="1">Daus_M_001</strain>
        <tissue evidence="1">Leg muscle</tissue>
    </source>
</reference>
<name>A0ABQ9IFP1_9NEOP</name>
<protein>
    <submittedName>
        <fullName evidence="1">Uncharacterized protein</fullName>
    </submittedName>
</protein>
<comment type="caution">
    <text evidence="1">The sequence shown here is derived from an EMBL/GenBank/DDBJ whole genome shotgun (WGS) entry which is preliminary data.</text>
</comment>
<evidence type="ECO:0000313" key="2">
    <source>
        <dbReference type="Proteomes" id="UP001159363"/>
    </source>
</evidence>
<proteinExistence type="predicted"/>
<sequence>MADSASLSRNRPPTLVVLATADGVCIPDVGDAEVRHSSVSAISIVFAQKAVHVVYKHQLTSQHFTTRHCPKVMLDFEKFNYSSRHLHCEMLNCILAFALRCSFFSQEKLTRDLTINNLCCHRYHNNTGAADNTSAISNKFLRVTNEGSPRLAICLHHDAVFNGEMRGEKQTKPGINHTQRDASAKYEFQACTLVPRGLEQHIDSARVYSWCMLTAVHSRCTQQEPVTTVQPREIVRPLTSEQQGTHHTRPVASPAELCSSGGSVLVVAVETSLRGNRGWDGESNLHYLAPTERRMRRASEQAHRRGVAVSVQSPGSQGEISCREHRVAWSPPEGAFRSTTAPAPPPPHDPTTCLHPSDLLAFTACEDHYTPFTVKSACLCRPYRTAPRLLPLNAQTTYVHLGEPDSIPDGVVPGFSHVIFVPDNAADRRIVSGDLPYPPPLHSGAAPYLPRFTLVRSQDLDVKSRPNLFTR</sequence>
<organism evidence="1 2">
    <name type="scientific">Dryococelus australis</name>
    <dbReference type="NCBI Taxonomy" id="614101"/>
    <lineage>
        <taxon>Eukaryota</taxon>
        <taxon>Metazoa</taxon>
        <taxon>Ecdysozoa</taxon>
        <taxon>Arthropoda</taxon>
        <taxon>Hexapoda</taxon>
        <taxon>Insecta</taxon>
        <taxon>Pterygota</taxon>
        <taxon>Neoptera</taxon>
        <taxon>Polyneoptera</taxon>
        <taxon>Phasmatodea</taxon>
        <taxon>Verophasmatodea</taxon>
        <taxon>Anareolatae</taxon>
        <taxon>Phasmatidae</taxon>
        <taxon>Eurycanthinae</taxon>
        <taxon>Dryococelus</taxon>
    </lineage>
</organism>
<evidence type="ECO:0000313" key="1">
    <source>
        <dbReference type="EMBL" id="KAJ8895488.1"/>
    </source>
</evidence>
<accession>A0ABQ9IFP1</accession>
<gene>
    <name evidence="1" type="ORF">PR048_000821</name>
</gene>
<keyword evidence="2" id="KW-1185">Reference proteome</keyword>
<dbReference type="Proteomes" id="UP001159363">
    <property type="component" value="Chromosome 1"/>
</dbReference>